<name>A0AC60PJ52_IXOPE</name>
<comment type="caution">
    <text evidence="1">The sequence shown here is derived from an EMBL/GenBank/DDBJ whole genome shotgun (WGS) entry which is preliminary data.</text>
</comment>
<keyword evidence="2" id="KW-1185">Reference proteome</keyword>
<evidence type="ECO:0000313" key="2">
    <source>
        <dbReference type="Proteomes" id="UP000805193"/>
    </source>
</evidence>
<protein>
    <submittedName>
        <fullName evidence="1">Uncharacterized protein</fullName>
    </submittedName>
</protein>
<proteinExistence type="predicted"/>
<feature type="non-terminal residue" evidence="1">
    <location>
        <position position="313"/>
    </location>
</feature>
<accession>A0AC60PJ52</accession>
<evidence type="ECO:0000313" key="1">
    <source>
        <dbReference type="EMBL" id="KAG0419932.1"/>
    </source>
</evidence>
<sequence length="313" mass="35057">MSLRACPSTKRRADVSIAGRESTGKRGIRCDISKHSNGLSRKLQNIRNAEVAVTHWAARVPRQCPTPSTPVFLLTVIKVGTSRRPLGDDCRLSRRFRDLELVSYLVPLASGSQRVAQRSLGDNAFPRSGLDVVVIKDLGARSIPGWGMLIFSLEALSYNASVNRPSVKSESAALIMHQVLLQWFSAYVTPRSEHDAWMGDALAYAFKRSLLQEQNPRFGQSWRHRLLDRCAVMHAEDNGRPPVWLKPGLVLTMLRDHMPGSEVDLWNSLDDSGWLNRHMHTWVSSAGYPIVHLRKGLDDHNTSFVFLRQASGS</sequence>
<dbReference type="Proteomes" id="UP000805193">
    <property type="component" value="Unassembled WGS sequence"/>
</dbReference>
<reference evidence="1 2" key="1">
    <citation type="journal article" date="2020" name="Cell">
        <title>Large-Scale Comparative Analyses of Tick Genomes Elucidate Their Genetic Diversity and Vector Capacities.</title>
        <authorList>
            <consortium name="Tick Genome and Microbiome Consortium (TIGMIC)"/>
            <person name="Jia N."/>
            <person name="Wang J."/>
            <person name="Shi W."/>
            <person name="Du L."/>
            <person name="Sun Y."/>
            <person name="Zhan W."/>
            <person name="Jiang J.F."/>
            <person name="Wang Q."/>
            <person name="Zhang B."/>
            <person name="Ji P."/>
            <person name="Bell-Sakyi L."/>
            <person name="Cui X.M."/>
            <person name="Yuan T.T."/>
            <person name="Jiang B.G."/>
            <person name="Yang W.F."/>
            <person name="Lam T.T."/>
            <person name="Chang Q.C."/>
            <person name="Ding S.J."/>
            <person name="Wang X.J."/>
            <person name="Zhu J.G."/>
            <person name="Ruan X.D."/>
            <person name="Zhao L."/>
            <person name="Wei J.T."/>
            <person name="Ye R.Z."/>
            <person name="Que T.C."/>
            <person name="Du C.H."/>
            <person name="Zhou Y.H."/>
            <person name="Cheng J.X."/>
            <person name="Dai P.F."/>
            <person name="Guo W.B."/>
            <person name="Han X.H."/>
            <person name="Huang E.J."/>
            <person name="Li L.F."/>
            <person name="Wei W."/>
            <person name="Gao Y.C."/>
            <person name="Liu J.Z."/>
            <person name="Shao H.Z."/>
            <person name="Wang X."/>
            <person name="Wang C.C."/>
            <person name="Yang T.C."/>
            <person name="Huo Q.B."/>
            <person name="Li W."/>
            <person name="Chen H.Y."/>
            <person name="Chen S.E."/>
            <person name="Zhou L.G."/>
            <person name="Ni X.B."/>
            <person name="Tian J.H."/>
            <person name="Sheng Y."/>
            <person name="Liu T."/>
            <person name="Pan Y.S."/>
            <person name="Xia L.Y."/>
            <person name="Li J."/>
            <person name="Zhao F."/>
            <person name="Cao W.C."/>
        </authorList>
    </citation>
    <scope>NUCLEOTIDE SEQUENCE [LARGE SCALE GENOMIC DNA]</scope>
    <source>
        <strain evidence="1">Iper-2018</strain>
    </source>
</reference>
<gene>
    <name evidence="1" type="ORF">HPB47_003786</name>
</gene>
<dbReference type="EMBL" id="JABSTQ010010561">
    <property type="protein sequence ID" value="KAG0419932.1"/>
    <property type="molecule type" value="Genomic_DNA"/>
</dbReference>
<organism evidence="1 2">
    <name type="scientific">Ixodes persulcatus</name>
    <name type="common">Taiga tick</name>
    <dbReference type="NCBI Taxonomy" id="34615"/>
    <lineage>
        <taxon>Eukaryota</taxon>
        <taxon>Metazoa</taxon>
        <taxon>Ecdysozoa</taxon>
        <taxon>Arthropoda</taxon>
        <taxon>Chelicerata</taxon>
        <taxon>Arachnida</taxon>
        <taxon>Acari</taxon>
        <taxon>Parasitiformes</taxon>
        <taxon>Ixodida</taxon>
        <taxon>Ixodoidea</taxon>
        <taxon>Ixodidae</taxon>
        <taxon>Ixodinae</taxon>
        <taxon>Ixodes</taxon>
    </lineage>
</organism>